<name>G9ZEV3_9GAMM</name>
<dbReference type="STRING" id="797473.HMPREF9080_01293"/>
<proteinExistence type="predicted"/>
<gene>
    <name evidence="1" type="ORF">HMPREF9080_01293</name>
</gene>
<evidence type="ECO:0000313" key="2">
    <source>
        <dbReference type="Proteomes" id="UP000004750"/>
    </source>
</evidence>
<sequence length="65" mass="7083">MLTLPSDGNTGLAKRHQYCPYQAVLPAAVRQPRRYNARLFASVTPSCPAFFPPPGAGCFGRCFLP</sequence>
<organism evidence="1 2">
    <name type="scientific">Cardiobacterium valvarum F0432</name>
    <dbReference type="NCBI Taxonomy" id="797473"/>
    <lineage>
        <taxon>Bacteria</taxon>
        <taxon>Pseudomonadati</taxon>
        <taxon>Pseudomonadota</taxon>
        <taxon>Gammaproteobacteria</taxon>
        <taxon>Cardiobacteriales</taxon>
        <taxon>Cardiobacteriaceae</taxon>
        <taxon>Cardiobacterium</taxon>
    </lineage>
</organism>
<protein>
    <submittedName>
        <fullName evidence="1">Uncharacterized protein</fullName>
    </submittedName>
</protein>
<dbReference type="AlphaFoldDB" id="G9ZEV3"/>
<dbReference type="Proteomes" id="UP000004750">
    <property type="component" value="Unassembled WGS sequence"/>
</dbReference>
<reference evidence="1 2" key="1">
    <citation type="submission" date="2011-08" db="EMBL/GenBank/DDBJ databases">
        <authorList>
            <person name="Weinstock G."/>
            <person name="Sodergren E."/>
            <person name="Clifton S."/>
            <person name="Fulton L."/>
            <person name="Fulton B."/>
            <person name="Courtney L."/>
            <person name="Fronick C."/>
            <person name="Harrison M."/>
            <person name="Strong C."/>
            <person name="Farmer C."/>
            <person name="Delahaunty K."/>
            <person name="Markovic C."/>
            <person name="Hall O."/>
            <person name="Minx P."/>
            <person name="Tomlinson C."/>
            <person name="Mitreva M."/>
            <person name="Hou S."/>
            <person name="Chen J."/>
            <person name="Wollam A."/>
            <person name="Pepin K.H."/>
            <person name="Johnson M."/>
            <person name="Bhonagiri V."/>
            <person name="Zhang X."/>
            <person name="Suruliraj S."/>
            <person name="Warren W."/>
            <person name="Chinwalla A."/>
            <person name="Mardis E.R."/>
            <person name="Wilson R.K."/>
        </authorList>
    </citation>
    <scope>NUCLEOTIDE SEQUENCE [LARGE SCALE GENOMIC DNA]</scope>
    <source>
        <strain evidence="1 2">F0432</strain>
    </source>
</reference>
<evidence type="ECO:0000313" key="1">
    <source>
        <dbReference type="EMBL" id="EHM54273.1"/>
    </source>
</evidence>
<dbReference type="EMBL" id="AGCM01000073">
    <property type="protein sequence ID" value="EHM54273.1"/>
    <property type="molecule type" value="Genomic_DNA"/>
</dbReference>
<accession>G9ZEV3</accession>
<dbReference type="HOGENOM" id="CLU_2841718_0_0_6"/>
<comment type="caution">
    <text evidence="1">The sequence shown here is derived from an EMBL/GenBank/DDBJ whole genome shotgun (WGS) entry which is preliminary data.</text>
</comment>